<dbReference type="Gene3D" id="3.40.390.10">
    <property type="entry name" value="Collagenase (Catalytic Domain)"/>
    <property type="match status" value="1"/>
</dbReference>
<organism evidence="4">
    <name type="scientific">Haemonchus placei</name>
    <name type="common">Barber's pole worm</name>
    <dbReference type="NCBI Taxonomy" id="6290"/>
    <lineage>
        <taxon>Eukaryota</taxon>
        <taxon>Metazoa</taxon>
        <taxon>Ecdysozoa</taxon>
        <taxon>Nematoda</taxon>
        <taxon>Chromadorea</taxon>
        <taxon>Rhabditida</taxon>
        <taxon>Rhabditina</taxon>
        <taxon>Rhabditomorpha</taxon>
        <taxon>Strongyloidea</taxon>
        <taxon>Trichostrongylidae</taxon>
        <taxon>Haemonchus</taxon>
    </lineage>
</organism>
<evidence type="ECO:0000313" key="4">
    <source>
        <dbReference type="WBParaSite" id="HPLM_0001496901-mRNA-1"/>
    </source>
</evidence>
<name>A0A0N4WTP0_HAEPC</name>
<dbReference type="WBParaSite" id="HPLM_0001496901-mRNA-1">
    <property type="protein sequence ID" value="HPLM_0001496901-mRNA-1"/>
    <property type="gene ID" value="HPLM_0001496901"/>
</dbReference>
<feature type="chain" id="PRO_5043123991" evidence="1">
    <location>
        <begin position="20"/>
        <end position="224"/>
    </location>
</feature>
<dbReference type="Proteomes" id="UP000268014">
    <property type="component" value="Unassembled WGS sequence"/>
</dbReference>
<feature type="signal peptide" evidence="1">
    <location>
        <begin position="1"/>
        <end position="19"/>
    </location>
</feature>
<sequence>MRFKLLALLLIAIVNGAISITDGPFSEKVSKISDMIKGKQNDVLSTLDVHAGKIASLLQELPEIKYDQVNPMGDSLNEVNERSNVEDRLFQSDILLTEKQAKTIISDIDEQVRGSNRTKRQAIADRDGVKLWKTGVNYYFSPSLSKAKSLELLEESFEAGMKEVHITDSKAKRAFLMGADMWQKYSCVNFKHNPYGKYQQPNLFVSKRFFHRSFMRMYSLTIDE</sequence>
<reference evidence="4" key="1">
    <citation type="submission" date="2017-02" db="UniProtKB">
        <authorList>
            <consortium name="WormBaseParasite"/>
        </authorList>
    </citation>
    <scope>IDENTIFICATION</scope>
</reference>
<dbReference type="AlphaFoldDB" id="A0A0N4WTP0"/>
<evidence type="ECO:0000313" key="3">
    <source>
        <dbReference type="Proteomes" id="UP000268014"/>
    </source>
</evidence>
<keyword evidence="3" id="KW-1185">Reference proteome</keyword>
<accession>A0A0N4WTP0</accession>
<protein>
    <submittedName>
        <fullName evidence="4">Astacin domain-containing protein</fullName>
    </submittedName>
</protein>
<dbReference type="EMBL" id="UZAF01018778">
    <property type="protein sequence ID" value="VDO54877.1"/>
    <property type="molecule type" value="Genomic_DNA"/>
</dbReference>
<reference evidence="2 3" key="2">
    <citation type="submission" date="2018-11" db="EMBL/GenBank/DDBJ databases">
        <authorList>
            <consortium name="Pathogen Informatics"/>
        </authorList>
    </citation>
    <scope>NUCLEOTIDE SEQUENCE [LARGE SCALE GENOMIC DNA]</scope>
    <source>
        <strain evidence="2 3">MHpl1</strain>
    </source>
</reference>
<dbReference type="InterPro" id="IPR024079">
    <property type="entry name" value="MetalloPept_cat_dom_sf"/>
</dbReference>
<evidence type="ECO:0000256" key="1">
    <source>
        <dbReference type="SAM" id="SignalP"/>
    </source>
</evidence>
<proteinExistence type="predicted"/>
<evidence type="ECO:0000313" key="2">
    <source>
        <dbReference type="EMBL" id="VDO54877.1"/>
    </source>
</evidence>
<gene>
    <name evidence="2" type="ORF">HPLM_LOCUS14961</name>
</gene>
<keyword evidence="1" id="KW-0732">Signal</keyword>
<dbReference type="GO" id="GO:0008237">
    <property type="term" value="F:metallopeptidase activity"/>
    <property type="evidence" value="ECO:0007669"/>
    <property type="project" value="InterPro"/>
</dbReference>
<dbReference type="OrthoDB" id="5858430at2759"/>